<gene>
    <name evidence="3" type="ORF">PLEOSDRAFT_46260</name>
</gene>
<dbReference type="GO" id="GO:0006631">
    <property type="term" value="P:fatty acid metabolic process"/>
    <property type="evidence" value="ECO:0007669"/>
    <property type="project" value="TreeGrafter"/>
</dbReference>
<name>A0A067NLB0_PLEO1</name>
<dbReference type="Pfam" id="PF23562">
    <property type="entry name" value="AMP-binding_C_3"/>
    <property type="match status" value="1"/>
</dbReference>
<dbReference type="PANTHER" id="PTHR43201:SF8">
    <property type="entry name" value="ACYL-COA SYNTHETASE FAMILY MEMBER 3"/>
    <property type="match status" value="1"/>
</dbReference>
<dbReference type="OrthoDB" id="429813at2759"/>
<dbReference type="STRING" id="1137138.A0A067NLB0"/>
<evidence type="ECO:0000256" key="1">
    <source>
        <dbReference type="ARBA" id="ARBA00006432"/>
    </source>
</evidence>
<feature type="domain" description="AMP-dependent synthetase/ligase" evidence="2">
    <location>
        <begin position="12"/>
        <end position="333"/>
    </location>
</feature>
<evidence type="ECO:0000313" key="3">
    <source>
        <dbReference type="EMBL" id="KDQ24882.1"/>
    </source>
</evidence>
<dbReference type="PANTHER" id="PTHR43201">
    <property type="entry name" value="ACYL-COA SYNTHETASE"/>
    <property type="match status" value="1"/>
</dbReference>
<dbReference type="AlphaFoldDB" id="A0A067NLB0"/>
<evidence type="ECO:0000313" key="4">
    <source>
        <dbReference type="Proteomes" id="UP000027073"/>
    </source>
</evidence>
<dbReference type="VEuPathDB" id="FungiDB:PLEOSDRAFT_46260"/>
<dbReference type="InParanoid" id="A0A067NLB0"/>
<reference evidence="4" key="1">
    <citation type="journal article" date="2014" name="Proc. Natl. Acad. Sci. U.S.A.">
        <title>Extensive sampling of basidiomycete genomes demonstrates inadequacy of the white-rot/brown-rot paradigm for wood decay fungi.</title>
        <authorList>
            <person name="Riley R."/>
            <person name="Salamov A.A."/>
            <person name="Brown D.W."/>
            <person name="Nagy L.G."/>
            <person name="Floudas D."/>
            <person name="Held B.W."/>
            <person name="Levasseur A."/>
            <person name="Lombard V."/>
            <person name="Morin E."/>
            <person name="Otillar R."/>
            <person name="Lindquist E.A."/>
            <person name="Sun H."/>
            <person name="LaButti K.M."/>
            <person name="Schmutz J."/>
            <person name="Jabbour D."/>
            <person name="Luo H."/>
            <person name="Baker S.E."/>
            <person name="Pisabarro A.G."/>
            <person name="Walton J.D."/>
            <person name="Blanchette R.A."/>
            <person name="Henrissat B."/>
            <person name="Martin F."/>
            <person name="Cullen D."/>
            <person name="Hibbett D.S."/>
            <person name="Grigoriev I.V."/>
        </authorList>
    </citation>
    <scope>NUCLEOTIDE SEQUENCE [LARGE SCALE GENOMIC DNA]</scope>
    <source>
        <strain evidence="4">PC15</strain>
    </source>
</reference>
<dbReference type="SUPFAM" id="SSF56801">
    <property type="entry name" value="Acetyl-CoA synthetase-like"/>
    <property type="match status" value="1"/>
</dbReference>
<dbReference type="HOGENOM" id="CLU_037349_1_0_1"/>
<dbReference type="GO" id="GO:0031956">
    <property type="term" value="F:medium-chain fatty acid-CoA ligase activity"/>
    <property type="evidence" value="ECO:0007669"/>
    <property type="project" value="TreeGrafter"/>
</dbReference>
<dbReference type="Pfam" id="PF00501">
    <property type="entry name" value="AMP-binding"/>
    <property type="match status" value="1"/>
</dbReference>
<dbReference type="Proteomes" id="UP000027073">
    <property type="component" value="Unassembled WGS sequence"/>
</dbReference>
<accession>A0A067NLB0</accession>
<proteinExistence type="inferred from homology"/>
<sequence length="543" mass="60395">MLPSHLDLLSSNVALHPDAPAFKVPIMSVTDGGVSEWYTITYQQFQSDVDKAAAYWSQELLKDGVCKRSIVGLWFSGMTYMDVVHIYGVSKAGYVPQLFSLRLPEPSIIYELLMKAGAKALIVDQALAATPSNSPVPVHTAVHLSKLQFDLDPESWEPCLIPEVALDDTVFIFHTSGSTSGSPKLVHCNQKWLRSMASKAKQVFAPRSSRPSADVFTWGGSMCHIAQNFAFLGYFQHNACVVQPTVLAFPSEELVDMITRCGLNRLNQFATYLTIHLKNSRRDPKLLSLLAQLDEILYTGLPLNRDEEAWAYQNNLNLRNVFGNTECGAMLLSVGRGHPTPWLLRPLEKTSYGFVPIEGEATSSETNHSSSTRMLELVIFADSEDCPAASLCQADGHFHTGDLFNEVSPGLYISRGRNDDWIKSENSLRCDTKAIEDNVRAMCGDLVGDCIVVGSGRPSPVLFVEPATDGMDEEKLKKTIIRKTRAFHVRRYLHERITSTKMIVVVAPRQLPRTATKGNIRRKLVEDLYKDELDRIFGVKAGL</sequence>
<organism evidence="3 4">
    <name type="scientific">Pleurotus ostreatus (strain PC15)</name>
    <name type="common">Oyster mushroom</name>
    <dbReference type="NCBI Taxonomy" id="1137138"/>
    <lineage>
        <taxon>Eukaryota</taxon>
        <taxon>Fungi</taxon>
        <taxon>Dikarya</taxon>
        <taxon>Basidiomycota</taxon>
        <taxon>Agaricomycotina</taxon>
        <taxon>Agaricomycetes</taxon>
        <taxon>Agaricomycetidae</taxon>
        <taxon>Agaricales</taxon>
        <taxon>Pleurotineae</taxon>
        <taxon>Pleurotaceae</taxon>
        <taxon>Pleurotus</taxon>
    </lineage>
</organism>
<dbReference type="Gene3D" id="3.40.50.12780">
    <property type="entry name" value="N-terminal domain of ligase-like"/>
    <property type="match status" value="1"/>
</dbReference>
<dbReference type="InterPro" id="IPR000873">
    <property type="entry name" value="AMP-dep_synth/lig_dom"/>
</dbReference>
<dbReference type="EMBL" id="KL198011">
    <property type="protein sequence ID" value="KDQ24882.1"/>
    <property type="molecule type" value="Genomic_DNA"/>
</dbReference>
<dbReference type="InterPro" id="IPR042099">
    <property type="entry name" value="ANL_N_sf"/>
</dbReference>
<evidence type="ECO:0000259" key="2">
    <source>
        <dbReference type="Pfam" id="PF00501"/>
    </source>
</evidence>
<protein>
    <recommendedName>
        <fullName evidence="2">AMP-dependent synthetase/ligase domain-containing protein</fullName>
    </recommendedName>
</protein>
<comment type="similarity">
    <text evidence="1">Belongs to the ATP-dependent AMP-binding enzyme family.</text>
</comment>